<keyword evidence="3" id="KW-1185">Reference proteome</keyword>
<evidence type="ECO:0000313" key="2">
    <source>
        <dbReference type="EMBL" id="SCE84740.1"/>
    </source>
</evidence>
<dbReference type="Proteomes" id="UP000198253">
    <property type="component" value="Chromosome I"/>
</dbReference>
<dbReference type="SUPFAM" id="SSF50370">
    <property type="entry name" value="Ricin B-like lectins"/>
    <property type="match status" value="1"/>
</dbReference>
<dbReference type="CDD" id="cd23415">
    <property type="entry name" value="beta-trefoil_Ricin_AH"/>
    <property type="match status" value="1"/>
</dbReference>
<sequence>MSLAWNDGRRWRRAFAYAVAMMMAFGFWIVPAQPAAAAFSAPTAVGVGAPGDARVWEAIATTAGSLIRARNYRVGLPGANVDAQRWQWERVASSTTAGITFRIRNVASSRCLDRTSAGLVINDCSTANSQRWRAPLDNPYGGWTLVNVGNSQCLATLNDPNSGASMTTAVCNGSALQRWKLRPAPHDCTVRSSDWTMTEVCTIQSSGRMRGLFTNWHHYPLSMAWLDPELYVLSNTVRNYTQLRPLKPDGSQGSTGVEFGLRADRSVQPTGSVSYGAYWMEWDANSGTEQYHELSPVQAPLSHTADERNHTFMLLGNGDAGQWDLLYDYNTVATTALQAGGSTRLSRSGTAIRYPRAVTASQPFGYRTQLLDGNQVWRLPYLSDIGLAEPKKCDTPPRYEDWIYDVVNLPPNCITSSYKAVAGATSTDPPVLDSFGVGKPGTAAATAAGPPPSSAPAAAIHNGVDQRTLADCLMSGSTDCLDRVPGLADCVSARLVCNINNLNNQPSRSETTPMTAEQALREAGRTFRTVGDVSDALVATKRAAATPQIKGIPRDELVHVVTSSARVHSLAASNTNTYDGYVAVFDAASQRLLYACLGVGCQGQR</sequence>
<protein>
    <submittedName>
        <fullName evidence="2">Ricin-type beta-trefoil lectin domain-like</fullName>
    </submittedName>
</protein>
<proteinExistence type="predicted"/>
<organism evidence="2 3">
    <name type="scientific">Micromonospora echinospora</name>
    <name type="common">Micromonospora purpurea</name>
    <dbReference type="NCBI Taxonomy" id="1877"/>
    <lineage>
        <taxon>Bacteria</taxon>
        <taxon>Bacillati</taxon>
        <taxon>Actinomycetota</taxon>
        <taxon>Actinomycetes</taxon>
        <taxon>Micromonosporales</taxon>
        <taxon>Micromonosporaceae</taxon>
        <taxon>Micromonospora</taxon>
    </lineage>
</organism>
<dbReference type="InParanoid" id="A0A1C4VLC3"/>
<reference evidence="3" key="1">
    <citation type="submission" date="2016-06" db="EMBL/GenBank/DDBJ databases">
        <authorList>
            <person name="Varghese N."/>
            <person name="Submissions Spin"/>
        </authorList>
    </citation>
    <scope>NUCLEOTIDE SEQUENCE [LARGE SCALE GENOMIC DNA]</scope>
    <source>
        <strain evidence="3">DSM 43816</strain>
    </source>
</reference>
<name>A0A1C4VLC3_MICEC</name>
<dbReference type="AlphaFoldDB" id="A0A1C4VLC3"/>
<feature type="domain" description="Ricin B lectin" evidence="1">
    <location>
        <begin position="129"/>
        <end position="189"/>
    </location>
</feature>
<dbReference type="Pfam" id="PF14200">
    <property type="entry name" value="RicinB_lectin_2"/>
    <property type="match status" value="1"/>
</dbReference>
<accession>A0A1C4VLC3</accession>
<dbReference type="PROSITE" id="PS50231">
    <property type="entry name" value="RICIN_B_LECTIN"/>
    <property type="match status" value="1"/>
</dbReference>
<dbReference type="Gene3D" id="2.80.10.50">
    <property type="match status" value="1"/>
</dbReference>
<dbReference type="EMBL" id="LT607413">
    <property type="protein sequence ID" value="SCE84740.1"/>
    <property type="molecule type" value="Genomic_DNA"/>
</dbReference>
<dbReference type="OrthoDB" id="3700442at2"/>
<evidence type="ECO:0000259" key="1">
    <source>
        <dbReference type="Pfam" id="PF14200"/>
    </source>
</evidence>
<dbReference type="InterPro" id="IPR000772">
    <property type="entry name" value="Ricin_B_lectin"/>
</dbReference>
<keyword evidence="2" id="KW-0430">Lectin</keyword>
<dbReference type="InterPro" id="IPR035992">
    <property type="entry name" value="Ricin_B-like_lectins"/>
</dbReference>
<dbReference type="GO" id="GO:0030246">
    <property type="term" value="F:carbohydrate binding"/>
    <property type="evidence" value="ECO:0007669"/>
    <property type="project" value="UniProtKB-KW"/>
</dbReference>
<gene>
    <name evidence="2" type="ORF">GA0070618_1359</name>
</gene>
<dbReference type="RefSeq" id="WP_088980872.1">
    <property type="nucleotide sequence ID" value="NZ_LT607413.1"/>
</dbReference>
<evidence type="ECO:0000313" key="3">
    <source>
        <dbReference type="Proteomes" id="UP000198253"/>
    </source>
</evidence>